<comment type="caution">
    <text evidence="1">The sequence shown here is derived from an EMBL/GenBank/DDBJ whole genome shotgun (WGS) entry which is preliminary data.</text>
</comment>
<keyword evidence="2" id="KW-1185">Reference proteome</keyword>
<gene>
    <name evidence="1" type="ORF">ACFQGU_06920</name>
</gene>
<proteinExistence type="predicted"/>
<sequence>MPRTLQLGHLAHLTTRTGLWEHALGTEPRTEHGMCVDDVARALVVVARIEKPTDEVRTMTRTYLAFLEAALHDDGAMHNRRNPDGTWGDDASTDDHWGRALHALGTAAAHLDDTLLAGAARIAAATAMGARSPHPRSMAYAALGAAQLLTVAPDDLQCRRIMLDARRLLRPALVDVTWPWPYERLTYANAVLPQAMLAIGRHLEAHDLEADGLRLLTWLVEEQTHLGHLSMVPAHGRASGDRRPGFDQQPIEVAALAEAARTAYELTGDRRWTSAVEMCARWFEGDNDCGIPVRDEATGGGYDGLEDGSVNQNQGAESTLAWLATVQLSQLDSLAGVS</sequence>
<name>A0ABW1T024_9ACTN</name>
<dbReference type="EMBL" id="JBHSTI010000008">
    <property type="protein sequence ID" value="MFC6237604.1"/>
    <property type="molecule type" value="Genomic_DNA"/>
</dbReference>
<accession>A0ABW1T024</accession>
<evidence type="ECO:0000313" key="2">
    <source>
        <dbReference type="Proteomes" id="UP001596138"/>
    </source>
</evidence>
<evidence type="ECO:0000313" key="1">
    <source>
        <dbReference type="EMBL" id="MFC6237604.1"/>
    </source>
</evidence>
<dbReference type="RefSeq" id="WP_386765053.1">
    <property type="nucleotide sequence ID" value="NZ_JBHSTI010000008.1"/>
</dbReference>
<organism evidence="1 2">
    <name type="scientific">Longivirga aurantiaca</name>
    <dbReference type="NCBI Taxonomy" id="1837743"/>
    <lineage>
        <taxon>Bacteria</taxon>
        <taxon>Bacillati</taxon>
        <taxon>Actinomycetota</taxon>
        <taxon>Actinomycetes</taxon>
        <taxon>Sporichthyales</taxon>
        <taxon>Sporichthyaceae</taxon>
        <taxon>Longivirga</taxon>
    </lineage>
</organism>
<protein>
    <submittedName>
        <fullName evidence="1">Glycosyltransferase</fullName>
    </submittedName>
</protein>
<reference evidence="2" key="1">
    <citation type="journal article" date="2019" name="Int. J. Syst. Evol. Microbiol.">
        <title>The Global Catalogue of Microorganisms (GCM) 10K type strain sequencing project: providing services to taxonomists for standard genome sequencing and annotation.</title>
        <authorList>
            <consortium name="The Broad Institute Genomics Platform"/>
            <consortium name="The Broad Institute Genome Sequencing Center for Infectious Disease"/>
            <person name="Wu L."/>
            <person name="Ma J."/>
        </authorList>
    </citation>
    <scope>NUCLEOTIDE SEQUENCE [LARGE SCALE GENOMIC DNA]</scope>
    <source>
        <strain evidence="2">CGMCC 4.7317</strain>
    </source>
</reference>
<dbReference type="Proteomes" id="UP001596138">
    <property type="component" value="Unassembled WGS sequence"/>
</dbReference>